<organism evidence="1 2">
    <name type="scientific">Achromobacter arsenitoxydans SY8</name>
    <dbReference type="NCBI Taxonomy" id="477184"/>
    <lineage>
        <taxon>Bacteria</taxon>
        <taxon>Pseudomonadati</taxon>
        <taxon>Pseudomonadota</taxon>
        <taxon>Betaproteobacteria</taxon>
        <taxon>Burkholderiales</taxon>
        <taxon>Alcaligenaceae</taxon>
        <taxon>Achromobacter</taxon>
    </lineage>
</organism>
<name>H0F6V0_9BURK</name>
<dbReference type="PATRIC" id="fig|477184.5.peg.2532"/>
<dbReference type="EMBL" id="AGUF01000046">
    <property type="protein sequence ID" value="EHK66008.1"/>
    <property type="molecule type" value="Genomic_DNA"/>
</dbReference>
<keyword evidence="2" id="KW-1185">Reference proteome</keyword>
<dbReference type="STRING" id="477184.KYC_12803"/>
<sequence length="155" mass="16852">MNKYALVKDGVVANVVVWDGNEATWQAPAGHIAVIADEFVSIGWGFDGQKFSAPGPEISPPSDEEITAQKVALVQEHMDAAARALNYDSIANAITYADEPAVPKFQAEGLAFRAWRSLVWERCYEILEQVQNGERAIPSDEELIAELPALALPTA</sequence>
<evidence type="ECO:0000313" key="1">
    <source>
        <dbReference type="EMBL" id="EHK66008.1"/>
    </source>
</evidence>
<evidence type="ECO:0000313" key="2">
    <source>
        <dbReference type="Proteomes" id="UP000003113"/>
    </source>
</evidence>
<protein>
    <submittedName>
        <fullName evidence="1">Putative phage tail fiber protein</fullName>
    </submittedName>
</protein>
<proteinExistence type="predicted"/>
<dbReference type="OrthoDB" id="8781600at2"/>
<reference evidence="1 2" key="1">
    <citation type="journal article" date="2012" name="J. Bacteriol.">
        <title>Genome sequence of the highly efficient arsenite-oxidizing bacterium Achromobacter arsenitoxydans SY8.</title>
        <authorList>
            <person name="Li X."/>
            <person name="Hu Y."/>
            <person name="Gong J."/>
            <person name="Lin Y."/>
            <person name="Johnstone L."/>
            <person name="Rensing C."/>
            <person name="Wang G."/>
        </authorList>
    </citation>
    <scope>NUCLEOTIDE SEQUENCE [LARGE SCALE GENOMIC DNA]</scope>
    <source>
        <strain evidence="1 2">SY8</strain>
    </source>
</reference>
<accession>H0F6V0</accession>
<dbReference type="RefSeq" id="WP_008162691.1">
    <property type="nucleotide sequence ID" value="NZ_AGUF01000046.1"/>
</dbReference>
<dbReference type="eggNOG" id="ENOG5030J9Y">
    <property type="taxonomic scope" value="Bacteria"/>
</dbReference>
<dbReference type="AlphaFoldDB" id="H0F6V0"/>
<comment type="caution">
    <text evidence="1">The sequence shown here is derived from an EMBL/GenBank/DDBJ whole genome shotgun (WGS) entry which is preliminary data.</text>
</comment>
<gene>
    <name evidence="1" type="ORF">KYC_12803</name>
</gene>
<dbReference type="Proteomes" id="UP000003113">
    <property type="component" value="Unassembled WGS sequence"/>
</dbReference>